<organism evidence="3 4">
    <name type="scientific">Cellulomonas aerilata</name>
    <dbReference type="NCBI Taxonomy" id="515326"/>
    <lineage>
        <taxon>Bacteria</taxon>
        <taxon>Bacillati</taxon>
        <taxon>Actinomycetota</taxon>
        <taxon>Actinomycetes</taxon>
        <taxon>Micrococcales</taxon>
        <taxon>Cellulomonadaceae</taxon>
        <taxon>Cellulomonas</taxon>
    </lineage>
</organism>
<dbReference type="AlphaFoldDB" id="A0A512DA09"/>
<evidence type="ECO:0000256" key="1">
    <source>
        <dbReference type="SAM" id="MobiDB-lite"/>
    </source>
</evidence>
<reference evidence="3 4" key="1">
    <citation type="submission" date="2019-07" db="EMBL/GenBank/DDBJ databases">
        <title>Whole genome shotgun sequence of Cellulomonas aerilata NBRC 106308.</title>
        <authorList>
            <person name="Hosoyama A."/>
            <person name="Uohara A."/>
            <person name="Ohji S."/>
            <person name="Ichikawa N."/>
        </authorList>
    </citation>
    <scope>NUCLEOTIDE SEQUENCE [LARGE SCALE GENOMIC DNA]</scope>
    <source>
        <strain evidence="3 4">NBRC 106308</strain>
    </source>
</reference>
<dbReference type="SUPFAM" id="SSF50346">
    <property type="entry name" value="PRC-barrel domain"/>
    <property type="match status" value="1"/>
</dbReference>
<dbReference type="Pfam" id="PF05239">
    <property type="entry name" value="PRC"/>
    <property type="match status" value="1"/>
</dbReference>
<dbReference type="OrthoDB" id="3712018at2"/>
<dbReference type="Gene3D" id="3.90.50.10">
    <property type="entry name" value="Photosynthetic Reaction Center, subunit H, domain 2"/>
    <property type="match status" value="1"/>
</dbReference>
<evidence type="ECO:0000313" key="4">
    <source>
        <dbReference type="Proteomes" id="UP000321181"/>
    </source>
</evidence>
<dbReference type="RefSeq" id="WP_146900984.1">
    <property type="nucleotide sequence ID" value="NZ_BAAARM010000002.1"/>
</dbReference>
<comment type="caution">
    <text evidence="3">The sequence shown here is derived from an EMBL/GenBank/DDBJ whole genome shotgun (WGS) entry which is preliminary data.</text>
</comment>
<proteinExistence type="predicted"/>
<dbReference type="GO" id="GO:0030077">
    <property type="term" value="C:plasma membrane light-harvesting complex"/>
    <property type="evidence" value="ECO:0007669"/>
    <property type="project" value="InterPro"/>
</dbReference>
<evidence type="ECO:0000313" key="3">
    <source>
        <dbReference type="EMBL" id="GEO33309.1"/>
    </source>
</evidence>
<sequence>MIRIDEIDTLLTSGGAVVGPDGERIGTVKQVFLDERTGTPEWATVATGLFGTSETFVPLGGGTVRGDHVVVPYDRSAVKDAPRTNSAEGHLSEAEEALLYRHYGLDHHSHHAGARALGDAPGATTGSAERSPAGTVRSGSGTAYLRKYVAPGNRR</sequence>
<dbReference type="InterPro" id="IPR011033">
    <property type="entry name" value="PRC_barrel-like_sf"/>
</dbReference>
<dbReference type="EMBL" id="BJYY01000007">
    <property type="protein sequence ID" value="GEO33309.1"/>
    <property type="molecule type" value="Genomic_DNA"/>
</dbReference>
<keyword evidence="4" id="KW-1185">Reference proteome</keyword>
<dbReference type="Proteomes" id="UP000321181">
    <property type="component" value="Unassembled WGS sequence"/>
</dbReference>
<dbReference type="InterPro" id="IPR027275">
    <property type="entry name" value="PRC-brl_dom"/>
</dbReference>
<protein>
    <recommendedName>
        <fullName evidence="2">PRC-barrel domain-containing protein</fullName>
    </recommendedName>
</protein>
<feature type="domain" description="PRC-barrel" evidence="2">
    <location>
        <begin position="16"/>
        <end position="76"/>
    </location>
</feature>
<gene>
    <name evidence="3" type="ORF">CAE01nite_10340</name>
</gene>
<feature type="region of interest" description="Disordered" evidence="1">
    <location>
        <begin position="111"/>
        <end position="155"/>
    </location>
</feature>
<dbReference type="GO" id="GO:0019684">
    <property type="term" value="P:photosynthesis, light reaction"/>
    <property type="evidence" value="ECO:0007669"/>
    <property type="project" value="InterPro"/>
</dbReference>
<dbReference type="InterPro" id="IPR014747">
    <property type="entry name" value="Bac_photo_RC_H_C"/>
</dbReference>
<accession>A0A512DA09</accession>
<evidence type="ECO:0000259" key="2">
    <source>
        <dbReference type="Pfam" id="PF05239"/>
    </source>
</evidence>
<name>A0A512DA09_9CELL</name>